<proteinExistence type="predicted"/>
<protein>
    <submittedName>
        <fullName evidence="2">LAME_0B04104g1_1</fullName>
    </submittedName>
</protein>
<feature type="region of interest" description="Disordered" evidence="1">
    <location>
        <begin position="14"/>
        <end position="33"/>
    </location>
</feature>
<keyword evidence="3" id="KW-1185">Reference proteome</keyword>
<sequence>MGLSIKILYDAAVESSSPKNDGENSKLEPARPDDCSTLVPFPRGWRLHQIEEVQDEAHTGKRTNKRSDGVFWCSWFETGADVIIMNESGDILNLADLSSPVVYNVISMDVVDRNIVAFGSREGYSGTFNLANGLVELSSTQLLKPVTNVWTRRVGRSRKMVVFSRFDCSISVTSLSTGSNTAMSLRLSSQFRCVSADVDHKVETVAMHDGKVLYLWSLRWPNSPDGVRGLYLEEGEEIVSLKFASTKLLLLIATSRRLFIYDFASNADLVCNIREDAFYDFFENDSKIVVEQTHLYGTHIACFGLDNTTARWAPLGYSDIRAQFGIRDIRKFYALRSRLLLFMGHHTRFQLETATDA</sequence>
<dbReference type="SUPFAM" id="SSF50978">
    <property type="entry name" value="WD40 repeat-like"/>
    <property type="match status" value="1"/>
</dbReference>
<gene>
    <name evidence="2" type="ORF">LAME_0B04104G</name>
</gene>
<evidence type="ECO:0000313" key="3">
    <source>
        <dbReference type="Proteomes" id="UP000191144"/>
    </source>
</evidence>
<dbReference type="OrthoDB" id="4034100at2759"/>
<evidence type="ECO:0000313" key="2">
    <source>
        <dbReference type="EMBL" id="SCU80661.1"/>
    </source>
</evidence>
<reference evidence="3" key="1">
    <citation type="submission" date="2016-03" db="EMBL/GenBank/DDBJ databases">
        <authorList>
            <person name="Devillers Hugo."/>
        </authorList>
    </citation>
    <scope>NUCLEOTIDE SEQUENCE [LARGE SCALE GENOMIC DNA]</scope>
</reference>
<dbReference type="Proteomes" id="UP000191144">
    <property type="component" value="Chromosome B"/>
</dbReference>
<evidence type="ECO:0000256" key="1">
    <source>
        <dbReference type="SAM" id="MobiDB-lite"/>
    </source>
</evidence>
<dbReference type="EMBL" id="LT598478">
    <property type="protein sequence ID" value="SCU80661.1"/>
    <property type="molecule type" value="Genomic_DNA"/>
</dbReference>
<accession>A0A1G4IUH5</accession>
<feature type="compositionally biased region" description="Basic and acidic residues" evidence="1">
    <location>
        <begin position="20"/>
        <end position="33"/>
    </location>
</feature>
<dbReference type="InterPro" id="IPR036322">
    <property type="entry name" value="WD40_repeat_dom_sf"/>
</dbReference>
<name>A0A1G4IUH5_9SACH</name>
<dbReference type="AlphaFoldDB" id="A0A1G4IUH5"/>
<organism evidence="2 3">
    <name type="scientific">Lachancea meyersii CBS 8951</name>
    <dbReference type="NCBI Taxonomy" id="1266667"/>
    <lineage>
        <taxon>Eukaryota</taxon>
        <taxon>Fungi</taxon>
        <taxon>Dikarya</taxon>
        <taxon>Ascomycota</taxon>
        <taxon>Saccharomycotina</taxon>
        <taxon>Saccharomycetes</taxon>
        <taxon>Saccharomycetales</taxon>
        <taxon>Saccharomycetaceae</taxon>
        <taxon>Lachancea</taxon>
    </lineage>
</organism>